<feature type="binding site" evidence="15">
    <location>
        <position position="48"/>
    </location>
    <ligand>
        <name>ATP</name>
        <dbReference type="ChEBI" id="CHEBI:30616"/>
    </ligand>
</feature>
<proteinExistence type="inferred from homology"/>
<dbReference type="PROSITE" id="PS50011">
    <property type="entry name" value="PROTEIN_KINASE_DOM"/>
    <property type="match status" value="1"/>
</dbReference>
<dbReference type="GO" id="GO:0000307">
    <property type="term" value="C:cyclin-dependent protein kinase holoenzyme complex"/>
    <property type="evidence" value="ECO:0007669"/>
    <property type="project" value="TreeGrafter"/>
</dbReference>
<evidence type="ECO:0000256" key="2">
    <source>
        <dbReference type="ARBA" id="ARBA00012425"/>
    </source>
</evidence>
<evidence type="ECO:0000313" key="17">
    <source>
        <dbReference type="EMBL" id="CEO94341.1"/>
    </source>
</evidence>
<evidence type="ECO:0000256" key="1">
    <source>
        <dbReference type="ARBA" id="ARBA00006485"/>
    </source>
</evidence>
<comment type="catalytic activity">
    <reaction evidence="14">
        <text>L-seryl-[protein] + ATP = O-phospho-L-seryl-[protein] + ADP + H(+)</text>
        <dbReference type="Rhea" id="RHEA:17989"/>
        <dbReference type="Rhea" id="RHEA-COMP:9863"/>
        <dbReference type="Rhea" id="RHEA-COMP:11604"/>
        <dbReference type="ChEBI" id="CHEBI:15378"/>
        <dbReference type="ChEBI" id="CHEBI:29999"/>
        <dbReference type="ChEBI" id="CHEBI:30616"/>
        <dbReference type="ChEBI" id="CHEBI:83421"/>
        <dbReference type="ChEBI" id="CHEBI:456216"/>
        <dbReference type="EC" id="2.7.11.22"/>
    </reaction>
</comment>
<keyword evidence="3" id="KW-0723">Serine/threonine-protein kinase</keyword>
<reference evidence="18 20" key="2">
    <citation type="submission" date="2018-03" db="EMBL/GenBank/DDBJ databases">
        <authorList>
            <person name="Fogelqvist J."/>
        </authorList>
    </citation>
    <scope>NUCLEOTIDE SEQUENCE [LARGE SCALE GENOMIC DNA]</scope>
</reference>
<evidence type="ECO:0000256" key="10">
    <source>
        <dbReference type="ARBA" id="ARBA00039612"/>
    </source>
</evidence>
<keyword evidence="5" id="KW-0808">Transferase</keyword>
<dbReference type="OrthoDB" id="1732493at2759"/>
<gene>
    <name evidence="17" type="ORF">PBRA_000126</name>
    <name evidence="18" type="ORF">PLBR_LOCUS3905</name>
</gene>
<dbReference type="Gene3D" id="3.30.200.20">
    <property type="entry name" value="Phosphorylase Kinase, domain 1"/>
    <property type="match status" value="1"/>
</dbReference>
<dbReference type="GO" id="GO:0004693">
    <property type="term" value="F:cyclin-dependent protein serine/threonine kinase activity"/>
    <property type="evidence" value="ECO:0007669"/>
    <property type="project" value="UniProtKB-EC"/>
</dbReference>
<evidence type="ECO:0000259" key="16">
    <source>
        <dbReference type="PROSITE" id="PS50011"/>
    </source>
</evidence>
<comment type="subunit">
    <text evidence="9">May form a complex composed of at least the catalytic subunit CRK2 and a cyclin.</text>
</comment>
<dbReference type="Proteomes" id="UP000039324">
    <property type="component" value="Unassembled WGS sequence"/>
</dbReference>
<accession>A0A0G4IGK0</accession>
<evidence type="ECO:0000256" key="11">
    <source>
        <dbReference type="ARBA" id="ARBA00041902"/>
    </source>
</evidence>
<dbReference type="InterPro" id="IPR011009">
    <property type="entry name" value="Kinase-like_dom_sf"/>
</dbReference>
<keyword evidence="18" id="KW-0496">Mitochondrion</keyword>
<evidence type="ECO:0000256" key="9">
    <source>
        <dbReference type="ARBA" id="ARBA00038543"/>
    </source>
</evidence>
<dbReference type="STRING" id="37360.A0A0G4IGK0"/>
<name>A0A0G4IGK0_PLABS</name>
<evidence type="ECO:0000256" key="3">
    <source>
        <dbReference type="ARBA" id="ARBA00022527"/>
    </source>
</evidence>
<dbReference type="FunFam" id="1.10.510.10:FF:000328">
    <property type="entry name" value="Cyclin-dependent kinase 20 isoform 2"/>
    <property type="match status" value="1"/>
</dbReference>
<keyword evidence="6 15" id="KW-0547">Nucleotide-binding</keyword>
<dbReference type="AlphaFoldDB" id="A0A0G4IGK0"/>
<evidence type="ECO:0000256" key="15">
    <source>
        <dbReference type="PROSITE-ProRule" id="PRU10141"/>
    </source>
</evidence>
<evidence type="ECO:0000256" key="13">
    <source>
        <dbReference type="ARBA" id="ARBA00047811"/>
    </source>
</evidence>
<dbReference type="OMA" id="WSLACIY"/>
<sequence length="309" mass="35316">MAGDGERPESQQYAGLGRYQKIEKIGEGTYGVVYKARDRVTGESIALKKIRLDSEDEGIPSTAIREISLLKELQHPNVVSLRDVVHHDFKKLYLVFEYLDQDLKKYMDSQTAPLDLMLVKSYMQQLLKGIAFCHSHRTLHRDLKPQNLLIDRQGALKLADFGLARAFGVPVRPYTHEVVTLWYRAPEILLGTKEYSTPVDIWAAGCIFAELVTKQPLFPGDSEIDELFRIFRALGTPNETTWPRVTSMPDYKSTFPKWDPRPLSTCVPGLDRVGLDLLGKMLRYEPGKRISAKQALEHAYFDDLYDLQR</sequence>
<dbReference type="GO" id="GO:0005634">
    <property type="term" value="C:nucleus"/>
    <property type="evidence" value="ECO:0007669"/>
    <property type="project" value="TreeGrafter"/>
</dbReference>
<dbReference type="GO" id="GO:0010389">
    <property type="term" value="P:regulation of G2/M transition of mitotic cell cycle"/>
    <property type="evidence" value="ECO:0007669"/>
    <property type="project" value="TreeGrafter"/>
</dbReference>
<organism evidence="17 19">
    <name type="scientific">Plasmodiophora brassicae</name>
    <name type="common">Clubroot disease agent</name>
    <dbReference type="NCBI Taxonomy" id="37360"/>
    <lineage>
        <taxon>Eukaryota</taxon>
        <taxon>Sar</taxon>
        <taxon>Rhizaria</taxon>
        <taxon>Endomyxa</taxon>
        <taxon>Phytomyxea</taxon>
        <taxon>Plasmodiophorida</taxon>
        <taxon>Plasmodiophoridae</taxon>
        <taxon>Plasmodiophora</taxon>
    </lineage>
</organism>
<comment type="similarity">
    <text evidence="1">Belongs to the protein kinase superfamily. CMGC Ser/Thr protein kinase family. CDC2/CDKX subfamily.</text>
</comment>
<dbReference type="EC" id="2.7.11.22" evidence="2"/>
<evidence type="ECO:0000256" key="14">
    <source>
        <dbReference type="ARBA" id="ARBA00048367"/>
    </source>
</evidence>
<evidence type="ECO:0000313" key="18">
    <source>
        <dbReference type="EMBL" id="SPQ96690.1"/>
    </source>
</evidence>
<dbReference type="PROSITE" id="PS00107">
    <property type="entry name" value="PROTEIN_KINASE_ATP"/>
    <property type="match status" value="1"/>
</dbReference>
<dbReference type="SMART" id="SM00220">
    <property type="entry name" value="S_TKc"/>
    <property type="match status" value="1"/>
</dbReference>
<dbReference type="PANTHER" id="PTHR24056:SF254">
    <property type="entry name" value="CYCLIN-DEPENDENT KINASE 2"/>
    <property type="match status" value="1"/>
</dbReference>
<keyword evidence="8 15" id="KW-0067">ATP-binding</keyword>
<dbReference type="GO" id="GO:0007165">
    <property type="term" value="P:signal transduction"/>
    <property type="evidence" value="ECO:0007669"/>
    <property type="project" value="TreeGrafter"/>
</dbReference>
<dbReference type="Pfam" id="PF00069">
    <property type="entry name" value="Pkinase"/>
    <property type="match status" value="1"/>
</dbReference>
<dbReference type="InterPro" id="IPR000719">
    <property type="entry name" value="Prot_kinase_dom"/>
</dbReference>
<evidence type="ECO:0000256" key="4">
    <source>
        <dbReference type="ARBA" id="ARBA00022553"/>
    </source>
</evidence>
<dbReference type="FunFam" id="3.30.200.20:FF:000027">
    <property type="entry name" value="Putative Cyclin-dependent kinase 1"/>
    <property type="match status" value="1"/>
</dbReference>
<dbReference type="EMBL" id="CDSF01000001">
    <property type="protein sequence ID" value="CEO94341.1"/>
    <property type="molecule type" value="Genomic_DNA"/>
</dbReference>
<dbReference type="PANTHER" id="PTHR24056">
    <property type="entry name" value="CELL DIVISION PROTEIN KINASE"/>
    <property type="match status" value="1"/>
</dbReference>
<dbReference type="SUPFAM" id="SSF56112">
    <property type="entry name" value="Protein kinase-like (PK-like)"/>
    <property type="match status" value="1"/>
</dbReference>
<evidence type="ECO:0000313" key="19">
    <source>
        <dbReference type="Proteomes" id="UP000039324"/>
    </source>
</evidence>
<evidence type="ECO:0000256" key="6">
    <source>
        <dbReference type="ARBA" id="ARBA00022741"/>
    </source>
</evidence>
<protein>
    <recommendedName>
        <fullName evidence="10">Cyclin-dependent kinase 2 homolog</fullName>
        <ecNumber evidence="2">2.7.11.22</ecNumber>
    </recommendedName>
    <alternativeName>
        <fullName evidence="11">Cell division control protein 2 homolog</fullName>
    </alternativeName>
    <alternativeName>
        <fullName evidence="12">cdc2-related kinase 2</fullName>
    </alternativeName>
</protein>
<evidence type="ECO:0000256" key="7">
    <source>
        <dbReference type="ARBA" id="ARBA00022777"/>
    </source>
</evidence>
<dbReference type="GO" id="GO:0005524">
    <property type="term" value="F:ATP binding"/>
    <property type="evidence" value="ECO:0007669"/>
    <property type="project" value="UniProtKB-UniRule"/>
</dbReference>
<feature type="domain" description="Protein kinase" evidence="16">
    <location>
        <begin position="19"/>
        <end position="301"/>
    </location>
</feature>
<dbReference type="FunFam" id="1.10.510.10:FF:000675">
    <property type="entry name" value="cyclin-dependent kinase 1 isoform X2"/>
    <property type="match status" value="1"/>
</dbReference>
<dbReference type="GO" id="GO:0010468">
    <property type="term" value="P:regulation of gene expression"/>
    <property type="evidence" value="ECO:0007669"/>
    <property type="project" value="TreeGrafter"/>
</dbReference>
<dbReference type="EMBL" id="OVEO01000006">
    <property type="protein sequence ID" value="SPQ96690.1"/>
    <property type="molecule type" value="Genomic_DNA"/>
</dbReference>
<keyword evidence="7" id="KW-0418">Kinase</keyword>
<reference evidence="17 19" key="1">
    <citation type="submission" date="2015-02" db="EMBL/GenBank/DDBJ databases">
        <authorList>
            <person name="Chooi Y.-H."/>
        </authorList>
    </citation>
    <scope>NUCLEOTIDE SEQUENCE [LARGE SCALE GENOMIC DNA]</scope>
    <source>
        <strain evidence="17">E3</strain>
    </source>
</reference>
<evidence type="ECO:0000256" key="12">
    <source>
        <dbReference type="ARBA" id="ARBA00042858"/>
    </source>
</evidence>
<dbReference type="InterPro" id="IPR050108">
    <property type="entry name" value="CDK"/>
</dbReference>
<dbReference type="InterPro" id="IPR017441">
    <property type="entry name" value="Protein_kinase_ATP_BS"/>
</dbReference>
<evidence type="ECO:0000313" key="20">
    <source>
        <dbReference type="Proteomes" id="UP000290189"/>
    </source>
</evidence>
<geneLocation type="mitochondrion" evidence="18"/>
<evidence type="ECO:0000256" key="5">
    <source>
        <dbReference type="ARBA" id="ARBA00022679"/>
    </source>
</evidence>
<keyword evidence="4" id="KW-0597">Phosphoprotein</keyword>
<dbReference type="CDD" id="cd07835">
    <property type="entry name" value="STKc_CDK1_CdkB_like"/>
    <property type="match status" value="1"/>
</dbReference>
<dbReference type="GO" id="GO:0000082">
    <property type="term" value="P:G1/S transition of mitotic cell cycle"/>
    <property type="evidence" value="ECO:0007669"/>
    <property type="project" value="TreeGrafter"/>
</dbReference>
<comment type="catalytic activity">
    <reaction evidence="13">
        <text>L-threonyl-[protein] + ATP = O-phospho-L-threonyl-[protein] + ADP + H(+)</text>
        <dbReference type="Rhea" id="RHEA:46608"/>
        <dbReference type="Rhea" id="RHEA-COMP:11060"/>
        <dbReference type="Rhea" id="RHEA-COMP:11605"/>
        <dbReference type="ChEBI" id="CHEBI:15378"/>
        <dbReference type="ChEBI" id="CHEBI:30013"/>
        <dbReference type="ChEBI" id="CHEBI:30616"/>
        <dbReference type="ChEBI" id="CHEBI:61977"/>
        <dbReference type="ChEBI" id="CHEBI:456216"/>
        <dbReference type="EC" id="2.7.11.22"/>
    </reaction>
</comment>
<dbReference type="GO" id="GO:0030332">
    <property type="term" value="F:cyclin binding"/>
    <property type="evidence" value="ECO:0007669"/>
    <property type="project" value="TreeGrafter"/>
</dbReference>
<keyword evidence="19" id="KW-1185">Reference proteome</keyword>
<dbReference type="Gene3D" id="1.10.510.10">
    <property type="entry name" value="Transferase(Phosphotransferase) domain 1"/>
    <property type="match status" value="1"/>
</dbReference>
<dbReference type="Proteomes" id="UP000290189">
    <property type="component" value="Unassembled WGS sequence"/>
</dbReference>
<evidence type="ECO:0000256" key="8">
    <source>
        <dbReference type="ARBA" id="ARBA00022840"/>
    </source>
</evidence>
<dbReference type="GO" id="GO:0005737">
    <property type="term" value="C:cytoplasm"/>
    <property type="evidence" value="ECO:0007669"/>
    <property type="project" value="TreeGrafter"/>
</dbReference>